<protein>
    <recommendedName>
        <fullName evidence="3">histidine kinase</fullName>
        <ecNumber evidence="3">2.7.13.3</ecNumber>
    </recommendedName>
</protein>
<keyword evidence="5" id="KW-0597">Phosphoprotein</keyword>
<proteinExistence type="predicted"/>
<dbReference type="SMART" id="SM00387">
    <property type="entry name" value="HATPase_c"/>
    <property type="match status" value="1"/>
</dbReference>
<feature type="domain" description="Histidine kinase" evidence="15">
    <location>
        <begin position="266"/>
        <end position="479"/>
    </location>
</feature>
<keyword evidence="13 14" id="KW-0472">Membrane</keyword>
<evidence type="ECO:0000256" key="6">
    <source>
        <dbReference type="ARBA" id="ARBA00022679"/>
    </source>
</evidence>
<keyword evidence="18" id="KW-1185">Reference proteome</keyword>
<keyword evidence="8" id="KW-0547">Nucleotide-binding</keyword>
<evidence type="ECO:0000256" key="14">
    <source>
        <dbReference type="SAM" id="Phobius"/>
    </source>
</evidence>
<feature type="transmembrane region" description="Helical" evidence="14">
    <location>
        <begin position="6"/>
        <end position="28"/>
    </location>
</feature>
<keyword evidence="12" id="KW-0902">Two-component regulatory system</keyword>
<comment type="subcellular location">
    <subcellularLocation>
        <location evidence="2">Cell membrane</location>
        <topology evidence="2">Multi-pass membrane protein</topology>
    </subcellularLocation>
</comment>
<dbReference type="PANTHER" id="PTHR45528">
    <property type="entry name" value="SENSOR HISTIDINE KINASE CPXA"/>
    <property type="match status" value="1"/>
</dbReference>
<dbReference type="GO" id="GO:0005886">
    <property type="term" value="C:plasma membrane"/>
    <property type="evidence" value="ECO:0007669"/>
    <property type="project" value="UniProtKB-SubCell"/>
</dbReference>
<dbReference type="PROSITE" id="PS50885">
    <property type="entry name" value="HAMP"/>
    <property type="match status" value="1"/>
</dbReference>
<dbReference type="Gene3D" id="6.10.340.10">
    <property type="match status" value="1"/>
</dbReference>
<dbReference type="Pfam" id="PF00672">
    <property type="entry name" value="HAMP"/>
    <property type="match status" value="1"/>
</dbReference>
<evidence type="ECO:0000256" key="10">
    <source>
        <dbReference type="ARBA" id="ARBA00022840"/>
    </source>
</evidence>
<dbReference type="InterPro" id="IPR003661">
    <property type="entry name" value="HisK_dim/P_dom"/>
</dbReference>
<evidence type="ECO:0000256" key="4">
    <source>
        <dbReference type="ARBA" id="ARBA00022475"/>
    </source>
</evidence>
<evidence type="ECO:0000313" key="17">
    <source>
        <dbReference type="EMBL" id="MBB3153251.1"/>
    </source>
</evidence>
<dbReference type="InterPro" id="IPR004358">
    <property type="entry name" value="Sig_transdc_His_kin-like_C"/>
</dbReference>
<dbReference type="InterPro" id="IPR036097">
    <property type="entry name" value="HisK_dim/P_sf"/>
</dbReference>
<evidence type="ECO:0000256" key="9">
    <source>
        <dbReference type="ARBA" id="ARBA00022777"/>
    </source>
</evidence>
<name>A0A7W5GAZ5_9BACL</name>
<evidence type="ECO:0000259" key="16">
    <source>
        <dbReference type="PROSITE" id="PS50885"/>
    </source>
</evidence>
<keyword evidence="9 17" id="KW-0418">Kinase</keyword>
<dbReference type="InterPro" id="IPR050398">
    <property type="entry name" value="HssS/ArlS-like"/>
</dbReference>
<evidence type="ECO:0000256" key="8">
    <source>
        <dbReference type="ARBA" id="ARBA00022741"/>
    </source>
</evidence>
<keyword evidence="4" id="KW-1003">Cell membrane</keyword>
<dbReference type="RefSeq" id="WP_183564471.1">
    <property type="nucleotide sequence ID" value="NZ_CBCSLB010000042.1"/>
</dbReference>
<dbReference type="SMART" id="SM00304">
    <property type="entry name" value="HAMP"/>
    <property type="match status" value="1"/>
</dbReference>
<keyword evidence="6" id="KW-0808">Transferase</keyword>
<dbReference type="EC" id="2.7.13.3" evidence="3"/>
<dbReference type="InterPro" id="IPR003660">
    <property type="entry name" value="HAMP_dom"/>
</dbReference>
<dbReference type="Gene3D" id="1.10.287.130">
    <property type="match status" value="1"/>
</dbReference>
<dbReference type="PRINTS" id="PR00344">
    <property type="entry name" value="BCTRLSENSOR"/>
</dbReference>
<dbReference type="SMART" id="SM00388">
    <property type="entry name" value="HisKA"/>
    <property type="match status" value="1"/>
</dbReference>
<dbReference type="InterPro" id="IPR036890">
    <property type="entry name" value="HATPase_C_sf"/>
</dbReference>
<comment type="catalytic activity">
    <reaction evidence="1">
        <text>ATP + protein L-histidine = ADP + protein N-phospho-L-histidine.</text>
        <dbReference type="EC" id="2.7.13.3"/>
    </reaction>
</comment>
<keyword evidence="11 14" id="KW-1133">Transmembrane helix</keyword>
<dbReference type="GO" id="GO:0000155">
    <property type="term" value="F:phosphorelay sensor kinase activity"/>
    <property type="evidence" value="ECO:0007669"/>
    <property type="project" value="InterPro"/>
</dbReference>
<evidence type="ECO:0000259" key="15">
    <source>
        <dbReference type="PROSITE" id="PS50109"/>
    </source>
</evidence>
<dbReference type="CDD" id="cd00075">
    <property type="entry name" value="HATPase"/>
    <property type="match status" value="1"/>
</dbReference>
<evidence type="ECO:0000256" key="3">
    <source>
        <dbReference type="ARBA" id="ARBA00012438"/>
    </source>
</evidence>
<evidence type="ECO:0000256" key="2">
    <source>
        <dbReference type="ARBA" id="ARBA00004651"/>
    </source>
</evidence>
<evidence type="ECO:0000256" key="5">
    <source>
        <dbReference type="ARBA" id="ARBA00022553"/>
    </source>
</evidence>
<dbReference type="AlphaFoldDB" id="A0A7W5GAZ5"/>
<dbReference type="Gene3D" id="3.30.565.10">
    <property type="entry name" value="Histidine kinase-like ATPase, C-terminal domain"/>
    <property type="match status" value="1"/>
</dbReference>
<evidence type="ECO:0000256" key="11">
    <source>
        <dbReference type="ARBA" id="ARBA00022989"/>
    </source>
</evidence>
<dbReference type="PANTHER" id="PTHR45528:SF10">
    <property type="entry name" value="METHYL-ACCEPTING CHEMOTAXIS PROTEIN"/>
    <property type="match status" value="1"/>
</dbReference>
<dbReference type="EMBL" id="JACHXW010000009">
    <property type="protein sequence ID" value="MBB3153251.1"/>
    <property type="molecule type" value="Genomic_DNA"/>
</dbReference>
<reference evidence="17 18" key="1">
    <citation type="submission" date="2020-08" db="EMBL/GenBank/DDBJ databases">
        <title>Genomic Encyclopedia of Type Strains, Phase III (KMG-III): the genomes of soil and plant-associated and newly described type strains.</title>
        <authorList>
            <person name="Whitman W."/>
        </authorList>
    </citation>
    <scope>NUCLEOTIDE SEQUENCE [LARGE SCALE GENOMIC DNA]</scope>
    <source>
        <strain evidence="17 18">CECT 8234</strain>
    </source>
</reference>
<keyword evidence="10" id="KW-0067">ATP-binding</keyword>
<dbReference type="FunFam" id="1.10.287.130:FF:000001">
    <property type="entry name" value="Two-component sensor histidine kinase"/>
    <property type="match status" value="1"/>
</dbReference>
<keyword evidence="7 14" id="KW-0812">Transmembrane</keyword>
<dbReference type="InterPro" id="IPR005467">
    <property type="entry name" value="His_kinase_dom"/>
</dbReference>
<sequence>MIRTIRAKFILGFFVIFTVFFLILNQWVTRNIEAGNRSTISDSLIDLKKNSNNYIRQSFLTHHFTSDEIYFEQIAEDMGTDLQHTVSDGVGMYSLAGELLYTSDKSIFKAGGDDLTAAMQGKTAYTIAMINGEVSILYAYPVVVNGTKVGIIRFAKDFTPLYEQSRAMKRTIFFIALAVFTAAFLFSYILSRHVTVPLVKLMQASNEVKDGNLHVRIAFKRKDEIGSLATNFSSMIEKLREQFLTIEKDRDRLEELINHRKRFFDNVTHELKTPLTTIMGYSEIILMNGAKDPVIFQKGMGHIMDESKRLHDMVLRLLEMSKASEGANNFERIDAACILRDVSESMAIKAKRYKKTIHCKASHDLFVYGQSDRLRQLFINLLDNAIKYSSAYSEIVVEAHLDAQAVKIMVTNEGETISPDNLKKIFEPYYRAGSVVNEEASAGLGLSISKSIVDEHQGLIRITSNNGQTSVQIELSFMEAERK</sequence>
<dbReference type="Pfam" id="PF00512">
    <property type="entry name" value="HisKA"/>
    <property type="match status" value="1"/>
</dbReference>
<dbReference type="PROSITE" id="PS50109">
    <property type="entry name" value="HIS_KIN"/>
    <property type="match status" value="1"/>
</dbReference>
<dbReference type="Proteomes" id="UP000518605">
    <property type="component" value="Unassembled WGS sequence"/>
</dbReference>
<dbReference type="InterPro" id="IPR003594">
    <property type="entry name" value="HATPase_dom"/>
</dbReference>
<dbReference type="Pfam" id="PF02518">
    <property type="entry name" value="HATPase_c"/>
    <property type="match status" value="1"/>
</dbReference>
<feature type="transmembrane region" description="Helical" evidence="14">
    <location>
        <begin position="171"/>
        <end position="190"/>
    </location>
</feature>
<evidence type="ECO:0000256" key="7">
    <source>
        <dbReference type="ARBA" id="ARBA00022692"/>
    </source>
</evidence>
<accession>A0A7W5GAZ5</accession>
<dbReference type="SUPFAM" id="SSF158472">
    <property type="entry name" value="HAMP domain-like"/>
    <property type="match status" value="1"/>
</dbReference>
<dbReference type="CDD" id="cd06225">
    <property type="entry name" value="HAMP"/>
    <property type="match status" value="1"/>
</dbReference>
<organism evidence="17 18">
    <name type="scientific">Paenibacillus endophyticus</name>
    <dbReference type="NCBI Taxonomy" id="1294268"/>
    <lineage>
        <taxon>Bacteria</taxon>
        <taxon>Bacillati</taxon>
        <taxon>Bacillota</taxon>
        <taxon>Bacilli</taxon>
        <taxon>Bacillales</taxon>
        <taxon>Paenibacillaceae</taxon>
        <taxon>Paenibacillus</taxon>
    </lineage>
</organism>
<comment type="caution">
    <text evidence="17">The sequence shown here is derived from an EMBL/GenBank/DDBJ whole genome shotgun (WGS) entry which is preliminary data.</text>
</comment>
<dbReference type="SUPFAM" id="SSF47384">
    <property type="entry name" value="Homodimeric domain of signal transducing histidine kinase"/>
    <property type="match status" value="1"/>
</dbReference>
<dbReference type="GO" id="GO:0005524">
    <property type="term" value="F:ATP binding"/>
    <property type="evidence" value="ECO:0007669"/>
    <property type="project" value="UniProtKB-KW"/>
</dbReference>
<feature type="domain" description="HAMP" evidence="16">
    <location>
        <begin position="192"/>
        <end position="244"/>
    </location>
</feature>
<evidence type="ECO:0000313" key="18">
    <source>
        <dbReference type="Proteomes" id="UP000518605"/>
    </source>
</evidence>
<evidence type="ECO:0000256" key="12">
    <source>
        <dbReference type="ARBA" id="ARBA00023012"/>
    </source>
</evidence>
<dbReference type="SUPFAM" id="SSF55874">
    <property type="entry name" value="ATPase domain of HSP90 chaperone/DNA topoisomerase II/histidine kinase"/>
    <property type="match status" value="1"/>
</dbReference>
<evidence type="ECO:0000256" key="1">
    <source>
        <dbReference type="ARBA" id="ARBA00000085"/>
    </source>
</evidence>
<evidence type="ECO:0000256" key="13">
    <source>
        <dbReference type="ARBA" id="ARBA00023136"/>
    </source>
</evidence>
<dbReference type="CDD" id="cd00082">
    <property type="entry name" value="HisKA"/>
    <property type="match status" value="1"/>
</dbReference>
<gene>
    <name evidence="17" type="ORF">FHS16_003313</name>
</gene>